<dbReference type="Pfam" id="PF13515">
    <property type="entry name" value="FUSC_2"/>
    <property type="match status" value="1"/>
</dbReference>
<dbReference type="InterPro" id="IPR049453">
    <property type="entry name" value="Memb_transporter_dom"/>
</dbReference>
<evidence type="ECO:0000313" key="7">
    <source>
        <dbReference type="EMBL" id="NKE10355.1"/>
    </source>
</evidence>
<dbReference type="Proteomes" id="UP000521379">
    <property type="component" value="Unassembled WGS sequence"/>
</dbReference>
<feature type="transmembrane region" description="Helical" evidence="5">
    <location>
        <begin position="151"/>
        <end position="171"/>
    </location>
</feature>
<feature type="domain" description="Integral membrane bound transporter" evidence="6">
    <location>
        <begin position="50"/>
        <end position="166"/>
    </location>
</feature>
<feature type="transmembrane region" description="Helical" evidence="5">
    <location>
        <begin position="28"/>
        <end position="47"/>
    </location>
</feature>
<evidence type="ECO:0000313" key="8">
    <source>
        <dbReference type="Proteomes" id="UP000521379"/>
    </source>
</evidence>
<keyword evidence="4 5" id="KW-0472">Membrane</keyword>
<evidence type="ECO:0000256" key="2">
    <source>
        <dbReference type="ARBA" id="ARBA00022692"/>
    </source>
</evidence>
<evidence type="ECO:0000256" key="1">
    <source>
        <dbReference type="ARBA" id="ARBA00004141"/>
    </source>
</evidence>
<keyword evidence="3 5" id="KW-1133">Transmembrane helix</keyword>
<protein>
    <submittedName>
        <fullName evidence="7">FUSC family protein</fullName>
    </submittedName>
</protein>
<keyword evidence="2 5" id="KW-0812">Transmembrane</keyword>
<evidence type="ECO:0000256" key="3">
    <source>
        <dbReference type="ARBA" id="ARBA00022989"/>
    </source>
</evidence>
<evidence type="ECO:0000256" key="4">
    <source>
        <dbReference type="ARBA" id="ARBA00023136"/>
    </source>
</evidence>
<feature type="transmembrane region" description="Helical" evidence="5">
    <location>
        <begin position="78"/>
        <end position="95"/>
    </location>
</feature>
<proteinExistence type="predicted"/>
<comment type="subcellular location">
    <subcellularLocation>
        <location evidence="1">Membrane</location>
        <topology evidence="1">Multi-pass membrane protein</topology>
    </subcellularLocation>
</comment>
<keyword evidence="8" id="KW-1185">Reference proteome</keyword>
<reference evidence="7 8" key="1">
    <citation type="submission" date="2020-02" db="EMBL/GenBank/DDBJ databases">
        <authorList>
            <person name="Sun Q."/>
        </authorList>
    </citation>
    <scope>NUCLEOTIDE SEQUENCE [LARGE SCALE GENOMIC DNA]</scope>
    <source>
        <strain evidence="7 8">YIM 13062</strain>
    </source>
</reference>
<organism evidence="7 8">
    <name type="scientific">Kocuria subflava</name>
    <dbReference type="NCBI Taxonomy" id="1736139"/>
    <lineage>
        <taxon>Bacteria</taxon>
        <taxon>Bacillati</taxon>
        <taxon>Actinomycetota</taxon>
        <taxon>Actinomycetes</taxon>
        <taxon>Micrococcales</taxon>
        <taxon>Micrococcaceae</taxon>
        <taxon>Kocuria</taxon>
    </lineage>
</organism>
<evidence type="ECO:0000259" key="6">
    <source>
        <dbReference type="Pfam" id="PF13515"/>
    </source>
</evidence>
<dbReference type="EMBL" id="JAAVUN010000022">
    <property type="protein sequence ID" value="NKE10355.1"/>
    <property type="molecule type" value="Genomic_DNA"/>
</dbReference>
<dbReference type="GO" id="GO:0016020">
    <property type="term" value="C:membrane"/>
    <property type="evidence" value="ECO:0007669"/>
    <property type="project" value="UniProtKB-SubCell"/>
</dbReference>
<name>A0A846U1L3_9MICC</name>
<feature type="transmembrane region" description="Helical" evidence="5">
    <location>
        <begin position="53"/>
        <end position="71"/>
    </location>
</feature>
<dbReference type="RefSeq" id="WP_119933406.1">
    <property type="nucleotide sequence ID" value="NZ_JAAVUN010000022.1"/>
</dbReference>
<comment type="caution">
    <text evidence="7">The sequence shown here is derived from an EMBL/GenBank/DDBJ whole genome shotgun (WGS) entry which is preliminary data.</text>
</comment>
<feature type="transmembrane region" description="Helical" evidence="5">
    <location>
        <begin position="101"/>
        <end position="120"/>
    </location>
</feature>
<accession>A0A846U1L3</accession>
<sequence>MSQATSPQPSRGFNDLARERVKDGFLRVRTGILQALQLTVAAVGAFVFSERILGHHGPIFAATAATVALGFSKGGIRYRRVLEVAIGCTLGILFAELLTHWIGRGIWQAAVVMLLSVLLAQFLDSGVLFTTQMALQALLVVMLPPPVDGTLTRSIDAMIGGAFALLLVYLIPTDPRRQPREQLRKLTTEVSEVLREAAEAVRRDDSQAAWHCLVRARKTQPIVDGVTTSLKSSHEIAVAAPLHRRHRSEVDEIARAIRYLDLVTRNSRVLARRVASIINHITLAPEALESIAESLDAMADVINTVGNGLAVAQSGARDSYMRQARNQLEVVAGRMHPDTMGIQTMEGQGLVLLMRPMVVDLLEATGLEHEEALTYLPRLDDWDRL</sequence>
<dbReference type="AlphaFoldDB" id="A0A846U1L3"/>
<evidence type="ECO:0000256" key="5">
    <source>
        <dbReference type="SAM" id="Phobius"/>
    </source>
</evidence>
<gene>
    <name evidence="7" type="ORF">GTW58_10520</name>
</gene>